<gene>
    <name evidence="1" type="ORF">CTI12_AA009020</name>
</gene>
<dbReference type="Proteomes" id="UP000245207">
    <property type="component" value="Unassembled WGS sequence"/>
</dbReference>
<accession>A0A2U1QN24</accession>
<dbReference type="PANTHER" id="PTHR32258">
    <property type="entry name" value="PROTEIN NETWORKED 4A"/>
    <property type="match status" value="1"/>
</dbReference>
<organism evidence="1 2">
    <name type="scientific">Artemisia annua</name>
    <name type="common">Sweet wormwood</name>
    <dbReference type="NCBI Taxonomy" id="35608"/>
    <lineage>
        <taxon>Eukaryota</taxon>
        <taxon>Viridiplantae</taxon>
        <taxon>Streptophyta</taxon>
        <taxon>Embryophyta</taxon>
        <taxon>Tracheophyta</taxon>
        <taxon>Spermatophyta</taxon>
        <taxon>Magnoliopsida</taxon>
        <taxon>eudicotyledons</taxon>
        <taxon>Gunneridae</taxon>
        <taxon>Pentapetalae</taxon>
        <taxon>asterids</taxon>
        <taxon>campanulids</taxon>
        <taxon>Asterales</taxon>
        <taxon>Asteraceae</taxon>
        <taxon>Asteroideae</taxon>
        <taxon>Anthemideae</taxon>
        <taxon>Artemisiinae</taxon>
        <taxon>Artemisia</taxon>
    </lineage>
</organism>
<reference evidence="1 2" key="1">
    <citation type="journal article" date="2018" name="Mol. Plant">
        <title>The genome of Artemisia annua provides insight into the evolution of Asteraceae family and artemisinin biosynthesis.</title>
        <authorList>
            <person name="Shen Q."/>
            <person name="Zhang L."/>
            <person name="Liao Z."/>
            <person name="Wang S."/>
            <person name="Yan T."/>
            <person name="Shi P."/>
            <person name="Liu M."/>
            <person name="Fu X."/>
            <person name="Pan Q."/>
            <person name="Wang Y."/>
            <person name="Lv Z."/>
            <person name="Lu X."/>
            <person name="Zhang F."/>
            <person name="Jiang W."/>
            <person name="Ma Y."/>
            <person name="Chen M."/>
            <person name="Hao X."/>
            <person name="Li L."/>
            <person name="Tang Y."/>
            <person name="Lv G."/>
            <person name="Zhou Y."/>
            <person name="Sun X."/>
            <person name="Brodelius P.E."/>
            <person name="Rose J.K.C."/>
            <person name="Tang K."/>
        </authorList>
    </citation>
    <scope>NUCLEOTIDE SEQUENCE [LARGE SCALE GENOMIC DNA]</scope>
    <source>
        <strain evidence="2">cv. Huhao1</strain>
        <tissue evidence="1">Leaf</tissue>
    </source>
</reference>
<proteinExistence type="predicted"/>
<evidence type="ECO:0000313" key="1">
    <source>
        <dbReference type="EMBL" id="PWA99406.1"/>
    </source>
</evidence>
<evidence type="ECO:0000313" key="2">
    <source>
        <dbReference type="Proteomes" id="UP000245207"/>
    </source>
</evidence>
<dbReference type="EMBL" id="PKPP01000021">
    <property type="protein sequence ID" value="PWA99406.1"/>
    <property type="molecule type" value="Genomic_DNA"/>
</dbReference>
<name>A0A2U1QN24_ARTAN</name>
<sequence length="167" mass="19433">MNIMIKTEMMSDAIDDVIDDDEVEYVTDKLANQKVKHGEDQFRQPEATHTKKMMQIKRDAQATGGGQTASWVKRRYVERYQVKSKGDKKKEVVLHAQQKIYCLKEELNSLNKNHGSILERFAFVGLNAESLGWFLKKLLDDNVNLKVEWKAERTAKEDLLKKLKTKY</sequence>
<dbReference type="STRING" id="35608.A0A2U1QN24"/>
<comment type="caution">
    <text evidence="1">The sequence shown here is derived from an EMBL/GenBank/DDBJ whole genome shotgun (WGS) entry which is preliminary data.</text>
</comment>
<dbReference type="GO" id="GO:0051015">
    <property type="term" value="F:actin filament binding"/>
    <property type="evidence" value="ECO:0007669"/>
    <property type="project" value="TreeGrafter"/>
</dbReference>
<dbReference type="InterPro" id="IPR051861">
    <property type="entry name" value="NET_actin-binding_domain"/>
</dbReference>
<keyword evidence="1" id="KW-0808">Transferase</keyword>
<keyword evidence="1" id="KW-0418">Kinase</keyword>
<dbReference type="GO" id="GO:0005886">
    <property type="term" value="C:plasma membrane"/>
    <property type="evidence" value="ECO:0007669"/>
    <property type="project" value="TreeGrafter"/>
</dbReference>
<keyword evidence="2" id="KW-1185">Reference proteome</keyword>
<protein>
    <submittedName>
        <fullName evidence="1">Kinase interacting (KIP1-like) family protein</fullName>
    </submittedName>
</protein>
<dbReference type="PANTHER" id="PTHR32258:SF32">
    <property type="entry name" value="PROTEIN NETWORKED 1D"/>
    <property type="match status" value="1"/>
</dbReference>
<dbReference type="GO" id="GO:0016301">
    <property type="term" value="F:kinase activity"/>
    <property type="evidence" value="ECO:0007669"/>
    <property type="project" value="UniProtKB-KW"/>
</dbReference>
<dbReference type="AlphaFoldDB" id="A0A2U1QN24"/>